<accession>A0A2H1V2J1</accession>
<proteinExistence type="predicted"/>
<dbReference type="AlphaFoldDB" id="A0A2H1V2J1"/>
<dbReference type="EMBL" id="ODYU01000193">
    <property type="protein sequence ID" value="SOQ34572.1"/>
    <property type="molecule type" value="Genomic_DNA"/>
</dbReference>
<name>A0A2H1V2J1_SPOFR</name>
<reference evidence="1" key="1">
    <citation type="submission" date="2016-07" db="EMBL/GenBank/DDBJ databases">
        <authorList>
            <person name="Bretaudeau A."/>
        </authorList>
    </citation>
    <scope>NUCLEOTIDE SEQUENCE</scope>
    <source>
        <strain evidence="1">Rice</strain>
        <tissue evidence="1">Whole body</tissue>
    </source>
</reference>
<sequence length="136" mass="15966">MQITEYWHVRGGLLVFFLWNKPVNVPTDHLMVSNRRRPWTHETPEALQVRYRPFGGYEFTGCWGIGDWEELFHVNFLQWPLLHKDLFSLGGGLSINHHAMQNQKNLSGYTVQHAVRIPNNSNIHAKDHNYTFSKPQ</sequence>
<protein>
    <submittedName>
        <fullName evidence="1">SFRICE_009380</fullName>
    </submittedName>
</protein>
<gene>
    <name evidence="1" type="ORF">SFRICE_009380</name>
</gene>
<organism evidence="1">
    <name type="scientific">Spodoptera frugiperda</name>
    <name type="common">Fall armyworm</name>
    <dbReference type="NCBI Taxonomy" id="7108"/>
    <lineage>
        <taxon>Eukaryota</taxon>
        <taxon>Metazoa</taxon>
        <taxon>Ecdysozoa</taxon>
        <taxon>Arthropoda</taxon>
        <taxon>Hexapoda</taxon>
        <taxon>Insecta</taxon>
        <taxon>Pterygota</taxon>
        <taxon>Neoptera</taxon>
        <taxon>Endopterygota</taxon>
        <taxon>Lepidoptera</taxon>
        <taxon>Glossata</taxon>
        <taxon>Ditrysia</taxon>
        <taxon>Noctuoidea</taxon>
        <taxon>Noctuidae</taxon>
        <taxon>Amphipyrinae</taxon>
        <taxon>Spodoptera</taxon>
    </lineage>
</organism>
<evidence type="ECO:0000313" key="1">
    <source>
        <dbReference type="EMBL" id="SOQ34572.1"/>
    </source>
</evidence>